<dbReference type="Gene3D" id="3.30.1240.10">
    <property type="match status" value="1"/>
</dbReference>
<dbReference type="InterPro" id="IPR023214">
    <property type="entry name" value="HAD_sf"/>
</dbReference>
<protein>
    <submittedName>
        <fullName evidence="1">HAD superfamily hydrolase</fullName>
    </submittedName>
</protein>
<dbReference type="PANTHER" id="PTHR10000">
    <property type="entry name" value="PHOSPHOSERINE PHOSPHATASE"/>
    <property type="match status" value="1"/>
</dbReference>
<sequence length="262" mass="29965">MKWWFSDYDGTINIHHNDEIETKDLRFIKKWIETGNKFAIATGKMHHEIAPVLAMNKIPYDYMICNNGAIAYGKDQGILYHTPILMSSRAAIMDKLKVLQTKYILGYCTLDARKDYSYVPTPEIDDDPFFANAPKCNNLDEGAKDILNNPDLNLIYVYLSLKDVEKVKDFLQDIPGCKVVRTHKNVLEVMDASVSKAHGIKEIQKIHKFKIDDVIASGDGKNDIEMLQITAKAFTMTNHQKNVDKYANEVIDNVCEIQKFLE</sequence>
<dbReference type="NCBIfam" id="TIGR01484">
    <property type="entry name" value="HAD-SF-IIB"/>
    <property type="match status" value="1"/>
</dbReference>
<accession>A0A2K8KFA4</accession>
<evidence type="ECO:0000313" key="2">
    <source>
        <dbReference type="Proteomes" id="UP000231179"/>
    </source>
</evidence>
<keyword evidence="2" id="KW-1185">Reference proteome</keyword>
<dbReference type="GO" id="GO:0005829">
    <property type="term" value="C:cytosol"/>
    <property type="evidence" value="ECO:0007669"/>
    <property type="project" value="TreeGrafter"/>
</dbReference>
<keyword evidence="1" id="KW-0378">Hydrolase</keyword>
<dbReference type="GO" id="GO:0016791">
    <property type="term" value="F:phosphatase activity"/>
    <property type="evidence" value="ECO:0007669"/>
    <property type="project" value="TreeGrafter"/>
</dbReference>
<organism evidence="1 2">
    <name type="scientific">Spiroplasma clarkii</name>
    <dbReference type="NCBI Taxonomy" id="2139"/>
    <lineage>
        <taxon>Bacteria</taxon>
        <taxon>Bacillati</taxon>
        <taxon>Mycoplasmatota</taxon>
        <taxon>Mollicutes</taxon>
        <taxon>Entomoplasmatales</taxon>
        <taxon>Spiroplasmataceae</taxon>
        <taxon>Spiroplasma</taxon>
    </lineage>
</organism>
<dbReference type="Gene3D" id="3.40.50.1000">
    <property type="entry name" value="HAD superfamily/HAD-like"/>
    <property type="match status" value="1"/>
</dbReference>
<dbReference type="AlphaFoldDB" id="A0A2K8KFA4"/>
<dbReference type="InterPro" id="IPR036412">
    <property type="entry name" value="HAD-like_sf"/>
</dbReference>
<dbReference type="SUPFAM" id="SSF56784">
    <property type="entry name" value="HAD-like"/>
    <property type="match status" value="1"/>
</dbReference>
<dbReference type="InterPro" id="IPR006379">
    <property type="entry name" value="HAD-SF_hydro_IIB"/>
</dbReference>
<reference evidence="1 2" key="1">
    <citation type="submission" date="2017-11" db="EMBL/GenBank/DDBJ databases">
        <title>Complete genome sequence of Spiroplasma clarkii CN-5 (DSM 19994).</title>
        <authorList>
            <person name="Tsai Y.-M."/>
            <person name="Chang A."/>
            <person name="Lo W.-S."/>
            <person name="Kuo C.-H."/>
        </authorList>
    </citation>
    <scope>NUCLEOTIDE SEQUENCE [LARGE SCALE GENOMIC DNA]</scope>
    <source>
        <strain evidence="1 2">CN-5</strain>
    </source>
</reference>
<dbReference type="GO" id="GO:0000287">
    <property type="term" value="F:magnesium ion binding"/>
    <property type="evidence" value="ECO:0007669"/>
    <property type="project" value="TreeGrafter"/>
</dbReference>
<dbReference type="RefSeq" id="WP_100253941.1">
    <property type="nucleotide sequence ID" value="NZ_CP024870.1"/>
</dbReference>
<gene>
    <name evidence="1" type="ORF">SCLAR_v1c00400</name>
</gene>
<dbReference type="Pfam" id="PF08282">
    <property type="entry name" value="Hydrolase_3"/>
    <property type="match status" value="1"/>
</dbReference>
<evidence type="ECO:0000313" key="1">
    <source>
        <dbReference type="EMBL" id="ATX70377.1"/>
    </source>
</evidence>
<dbReference type="EMBL" id="CP024870">
    <property type="protein sequence ID" value="ATX70377.1"/>
    <property type="molecule type" value="Genomic_DNA"/>
</dbReference>
<name>A0A2K8KFA4_9MOLU</name>
<dbReference type="PANTHER" id="PTHR10000:SF8">
    <property type="entry name" value="HAD SUPERFAMILY HYDROLASE-LIKE, TYPE 3"/>
    <property type="match status" value="1"/>
</dbReference>
<dbReference type="Proteomes" id="UP000231179">
    <property type="component" value="Chromosome"/>
</dbReference>
<proteinExistence type="predicted"/>